<dbReference type="RefSeq" id="WP_015739340.1">
    <property type="nucleotide sequence ID" value="NC_013385.1"/>
</dbReference>
<dbReference type="eggNOG" id="COG3620">
    <property type="taxonomic scope" value="Bacteria"/>
</dbReference>
<dbReference type="EMBL" id="CP001785">
    <property type="protein sequence ID" value="ACX52463.1"/>
    <property type="molecule type" value="Genomic_DNA"/>
</dbReference>
<evidence type="ECO:0000313" key="3">
    <source>
        <dbReference type="Proteomes" id="UP000002620"/>
    </source>
</evidence>
<protein>
    <submittedName>
        <fullName evidence="2">Transcriptional regulator, XRE family</fullName>
    </submittedName>
</protein>
<dbReference type="Proteomes" id="UP000002620">
    <property type="component" value="Chromosome"/>
</dbReference>
<evidence type="ECO:0000259" key="1">
    <source>
        <dbReference type="PROSITE" id="PS50943"/>
    </source>
</evidence>
<organism evidence="2 3">
    <name type="scientific">Ammonifex degensii (strain DSM 10501 / KC4)</name>
    <dbReference type="NCBI Taxonomy" id="429009"/>
    <lineage>
        <taxon>Bacteria</taxon>
        <taxon>Bacillati</taxon>
        <taxon>Bacillota</taxon>
        <taxon>Clostridia</taxon>
        <taxon>Thermoanaerobacterales</taxon>
        <taxon>Thermoanaerobacteraceae</taxon>
        <taxon>Ammonifex</taxon>
    </lineage>
</organism>
<gene>
    <name evidence="2" type="ordered locus">Adeg_1361</name>
</gene>
<reference evidence="2 3" key="1">
    <citation type="submission" date="2009-10" db="EMBL/GenBank/DDBJ databases">
        <title>Complete sequence of chromosome of Ammonifex degensii KC4.</title>
        <authorList>
            <consortium name="US DOE Joint Genome Institute"/>
            <person name="Kerfeld C."/>
            <person name="Goodner B."/>
            <person name="Huber H."/>
            <person name="Stetter K."/>
            <person name="Lucas S."/>
            <person name="Copeland A."/>
            <person name="Lapidus A."/>
            <person name="Glavina del Rio T."/>
            <person name="Dalin E."/>
            <person name="Tice H."/>
            <person name="Bruce D."/>
            <person name="Goodwin L."/>
            <person name="Pitluck S."/>
            <person name="Saunders E."/>
            <person name="Brettin T."/>
            <person name="Detter J.C."/>
            <person name="Han C."/>
            <person name="Larimer F."/>
            <person name="Land M."/>
            <person name="Hauser L."/>
            <person name="Kyrpides N."/>
            <person name="Ovchinnikova G."/>
            <person name="Richardson P."/>
        </authorList>
    </citation>
    <scope>NUCLEOTIDE SEQUENCE [LARGE SCALE GENOMIC DNA]</scope>
    <source>
        <strain evidence="3">DSM 10501 / KC4</strain>
    </source>
</reference>
<dbReference type="KEGG" id="adg:Adeg_1361"/>
<dbReference type="AlphaFoldDB" id="C9R834"/>
<dbReference type="PROSITE" id="PS50943">
    <property type="entry name" value="HTH_CROC1"/>
    <property type="match status" value="1"/>
</dbReference>
<sequence length="93" mass="10815">MNWKELKAKLMENPEFVKEYEALGPEYRLLAELVRRRLEKGLTQEELARRIGTRQSAIARLESGRTSPTLRMLKKVADALDADLEVRLRPRHG</sequence>
<dbReference type="Gene3D" id="1.10.260.40">
    <property type="entry name" value="lambda repressor-like DNA-binding domains"/>
    <property type="match status" value="1"/>
</dbReference>
<keyword evidence="3" id="KW-1185">Reference proteome</keyword>
<dbReference type="GO" id="GO:0003677">
    <property type="term" value="F:DNA binding"/>
    <property type="evidence" value="ECO:0007669"/>
    <property type="project" value="InterPro"/>
</dbReference>
<dbReference type="OrthoDB" id="428540at2"/>
<dbReference type="HOGENOM" id="CLU_066192_18_2_9"/>
<dbReference type="SMART" id="SM00530">
    <property type="entry name" value="HTH_XRE"/>
    <property type="match status" value="1"/>
</dbReference>
<name>C9R834_AMMDK</name>
<feature type="domain" description="HTH cro/C1-type" evidence="1">
    <location>
        <begin position="33"/>
        <end position="87"/>
    </location>
</feature>
<evidence type="ECO:0000313" key="2">
    <source>
        <dbReference type="EMBL" id="ACX52463.1"/>
    </source>
</evidence>
<accession>C9R834</accession>
<dbReference type="InterPro" id="IPR001387">
    <property type="entry name" value="Cro/C1-type_HTH"/>
</dbReference>
<dbReference type="STRING" id="429009.Adeg_1361"/>
<dbReference type="SUPFAM" id="SSF47413">
    <property type="entry name" value="lambda repressor-like DNA-binding domains"/>
    <property type="match status" value="1"/>
</dbReference>
<dbReference type="InterPro" id="IPR010982">
    <property type="entry name" value="Lambda_DNA-bd_dom_sf"/>
</dbReference>
<dbReference type="Pfam" id="PF01381">
    <property type="entry name" value="HTH_3"/>
    <property type="match status" value="1"/>
</dbReference>
<dbReference type="CDD" id="cd00093">
    <property type="entry name" value="HTH_XRE"/>
    <property type="match status" value="1"/>
</dbReference>
<proteinExistence type="predicted"/>